<accession>A0ABM8W3N9</accession>
<protein>
    <submittedName>
        <fullName evidence="4">22017_t:CDS:1</fullName>
    </submittedName>
</protein>
<proteinExistence type="predicted"/>
<dbReference type="Gene3D" id="3.80.10.10">
    <property type="entry name" value="Ribonuclease Inhibitor"/>
    <property type="match status" value="1"/>
</dbReference>
<keyword evidence="5" id="KW-1185">Reference proteome</keyword>
<name>A0ABM8W3N9_GIGMA</name>
<keyword evidence="3" id="KW-0175">Coiled coil</keyword>
<sequence length="458" mass="52946">MVNAQQWLEREYPKYRRKNVKELDLTKKGLEGHLDLNDFVNLEKLYCPSDRLEINCSNGKLTDLKLPVDVDSKLVKIDCSWNDISDLKIVNYPNLIELKCSWNRPLTKLVISNCPNLKKLYCNNCELTNLEIHNCPQIIEILCSSNNLISFNINSFCDNLKSIRCGFNKLTNFKFLTQLTNPEGLLWLELDENNLPVSDLSYFSQFRLTGLVILNISRNRFTGSLKYLKNMISLQRLDIDGTDIDSGLEYLPDSLQIIGSLNNVKGIGKLVLRLEDHKETIKDKGCHYNIVKWRETNKKMIQEKRSAATTDKPDEEYIVVTLSDMIRRLEPEYYYPEITVAVASNLAPSTPENLSNHQIQELKDLEGQVDSLKKELVKEKEEKIVLEKYAKQLMRVIKSKLTDDFQDWLDILVESHEGLVAEPDNLALSRQLERAKKNLSKKLTNEEIQSLFNKKTEI</sequence>
<evidence type="ECO:0000256" key="2">
    <source>
        <dbReference type="ARBA" id="ARBA00022737"/>
    </source>
</evidence>
<dbReference type="Proteomes" id="UP000789901">
    <property type="component" value="Unassembled WGS sequence"/>
</dbReference>
<evidence type="ECO:0000313" key="4">
    <source>
        <dbReference type="EMBL" id="CAG8516820.1"/>
    </source>
</evidence>
<keyword evidence="2" id="KW-0677">Repeat</keyword>
<evidence type="ECO:0000256" key="3">
    <source>
        <dbReference type="SAM" id="Coils"/>
    </source>
</evidence>
<evidence type="ECO:0000256" key="1">
    <source>
        <dbReference type="ARBA" id="ARBA00022614"/>
    </source>
</evidence>
<evidence type="ECO:0000313" key="5">
    <source>
        <dbReference type="Proteomes" id="UP000789901"/>
    </source>
</evidence>
<gene>
    <name evidence="4" type="ORF">GMARGA_LOCUS2958</name>
</gene>
<dbReference type="PANTHER" id="PTHR47566">
    <property type="match status" value="1"/>
</dbReference>
<keyword evidence="1" id="KW-0433">Leucine-rich repeat</keyword>
<dbReference type="EMBL" id="CAJVQB010001003">
    <property type="protein sequence ID" value="CAG8516820.1"/>
    <property type="molecule type" value="Genomic_DNA"/>
</dbReference>
<dbReference type="PANTHER" id="PTHR47566:SF1">
    <property type="entry name" value="PROTEIN NUD1"/>
    <property type="match status" value="1"/>
</dbReference>
<comment type="caution">
    <text evidence="4">The sequence shown here is derived from an EMBL/GenBank/DDBJ whole genome shotgun (WGS) entry which is preliminary data.</text>
</comment>
<reference evidence="4 5" key="1">
    <citation type="submission" date="2021-06" db="EMBL/GenBank/DDBJ databases">
        <authorList>
            <person name="Kallberg Y."/>
            <person name="Tangrot J."/>
            <person name="Rosling A."/>
        </authorList>
    </citation>
    <scope>NUCLEOTIDE SEQUENCE [LARGE SCALE GENOMIC DNA]</scope>
    <source>
        <strain evidence="4 5">120-4 pot B 10/14</strain>
    </source>
</reference>
<feature type="non-terminal residue" evidence="4">
    <location>
        <position position="458"/>
    </location>
</feature>
<dbReference type="InterPro" id="IPR052574">
    <property type="entry name" value="CDIRP"/>
</dbReference>
<feature type="coiled-coil region" evidence="3">
    <location>
        <begin position="355"/>
        <end position="382"/>
    </location>
</feature>
<dbReference type="SUPFAM" id="SSF52058">
    <property type="entry name" value="L domain-like"/>
    <property type="match status" value="1"/>
</dbReference>
<organism evidence="4 5">
    <name type="scientific">Gigaspora margarita</name>
    <dbReference type="NCBI Taxonomy" id="4874"/>
    <lineage>
        <taxon>Eukaryota</taxon>
        <taxon>Fungi</taxon>
        <taxon>Fungi incertae sedis</taxon>
        <taxon>Mucoromycota</taxon>
        <taxon>Glomeromycotina</taxon>
        <taxon>Glomeromycetes</taxon>
        <taxon>Diversisporales</taxon>
        <taxon>Gigasporaceae</taxon>
        <taxon>Gigaspora</taxon>
    </lineage>
</organism>
<dbReference type="InterPro" id="IPR032675">
    <property type="entry name" value="LRR_dom_sf"/>
</dbReference>